<protein>
    <submittedName>
        <fullName evidence="2">Uncharacterized protein</fullName>
    </submittedName>
</protein>
<feature type="compositionally biased region" description="Basic and acidic residues" evidence="1">
    <location>
        <begin position="68"/>
        <end position="82"/>
    </location>
</feature>
<accession>A0ABN2PF11</accession>
<reference evidence="2 3" key="1">
    <citation type="journal article" date="2019" name="Int. J. Syst. Evol. Microbiol.">
        <title>The Global Catalogue of Microorganisms (GCM) 10K type strain sequencing project: providing services to taxonomists for standard genome sequencing and annotation.</title>
        <authorList>
            <consortium name="The Broad Institute Genomics Platform"/>
            <consortium name="The Broad Institute Genome Sequencing Center for Infectious Disease"/>
            <person name="Wu L."/>
            <person name="Ma J."/>
        </authorList>
    </citation>
    <scope>NUCLEOTIDE SEQUENCE [LARGE SCALE GENOMIC DNA]</scope>
    <source>
        <strain evidence="2 3">JCM 14900</strain>
    </source>
</reference>
<evidence type="ECO:0000256" key="1">
    <source>
        <dbReference type="SAM" id="MobiDB-lite"/>
    </source>
</evidence>
<keyword evidence="3" id="KW-1185">Reference proteome</keyword>
<dbReference type="Proteomes" id="UP001501343">
    <property type="component" value="Unassembled WGS sequence"/>
</dbReference>
<comment type="caution">
    <text evidence="2">The sequence shown here is derived from an EMBL/GenBank/DDBJ whole genome shotgun (WGS) entry which is preliminary data.</text>
</comment>
<name>A0ABN2PF11_9MICO</name>
<gene>
    <name evidence="2" type="ORF">GCM10009775_10870</name>
</gene>
<organism evidence="2 3">
    <name type="scientific">Microbacterium aoyamense</name>
    <dbReference type="NCBI Taxonomy" id="344166"/>
    <lineage>
        <taxon>Bacteria</taxon>
        <taxon>Bacillati</taxon>
        <taxon>Actinomycetota</taxon>
        <taxon>Actinomycetes</taxon>
        <taxon>Micrococcales</taxon>
        <taxon>Microbacteriaceae</taxon>
        <taxon>Microbacterium</taxon>
    </lineage>
</organism>
<proteinExistence type="predicted"/>
<feature type="region of interest" description="Disordered" evidence="1">
    <location>
        <begin position="54"/>
        <end position="82"/>
    </location>
</feature>
<evidence type="ECO:0000313" key="2">
    <source>
        <dbReference type="EMBL" id="GAA1920103.1"/>
    </source>
</evidence>
<dbReference type="EMBL" id="BAAAOF010000002">
    <property type="protein sequence ID" value="GAA1920103.1"/>
    <property type="molecule type" value="Genomic_DNA"/>
</dbReference>
<sequence length="82" mass="8840">MSARLRRLRTARFDTVASAVMKDAAAGSVLCDLPRRYENVSTLSIPRWFLSPRLQGASEHQAQPGGGDGRDQGADRVGDGDP</sequence>
<evidence type="ECO:0000313" key="3">
    <source>
        <dbReference type="Proteomes" id="UP001501343"/>
    </source>
</evidence>